<dbReference type="Proteomes" id="UP000290407">
    <property type="component" value="Unassembled WGS sequence"/>
</dbReference>
<comment type="caution">
    <text evidence="1">The sequence shown here is derived from an EMBL/GenBank/DDBJ whole genome shotgun (WGS) entry which is preliminary data.</text>
</comment>
<evidence type="ECO:0000313" key="1">
    <source>
        <dbReference type="EMBL" id="RYC66572.1"/>
    </source>
</evidence>
<dbReference type="RefSeq" id="WP_129606361.1">
    <property type="nucleotide sequence ID" value="NZ_SBLB01000013.1"/>
</dbReference>
<proteinExistence type="predicted"/>
<organism evidence="1 2">
    <name type="scientific">Spirosoma sordidisoli</name>
    <dbReference type="NCBI Taxonomy" id="2502893"/>
    <lineage>
        <taxon>Bacteria</taxon>
        <taxon>Pseudomonadati</taxon>
        <taxon>Bacteroidota</taxon>
        <taxon>Cytophagia</taxon>
        <taxon>Cytophagales</taxon>
        <taxon>Cytophagaceae</taxon>
        <taxon>Spirosoma</taxon>
    </lineage>
</organism>
<gene>
    <name evidence="1" type="ORF">EQG79_28675</name>
</gene>
<evidence type="ECO:0008006" key="3">
    <source>
        <dbReference type="Google" id="ProtNLM"/>
    </source>
</evidence>
<accession>A0A4Q2UE74</accession>
<sequence length="129" mass="14284">MKKGFISLAVVCQLISGCGLPTVDFEMVSGRVIGRETYNTNDSLNAMLISLDTNSVRGNFGRDVSFNGRAFKNVVKTYSLEASRLDSARRYSFMFYQTDVIANHSCNLSTTNTVDVPQIKIKEVAQTVQ</sequence>
<dbReference type="EMBL" id="SBLB01000013">
    <property type="protein sequence ID" value="RYC66572.1"/>
    <property type="molecule type" value="Genomic_DNA"/>
</dbReference>
<evidence type="ECO:0000313" key="2">
    <source>
        <dbReference type="Proteomes" id="UP000290407"/>
    </source>
</evidence>
<reference evidence="1 2" key="1">
    <citation type="submission" date="2019-01" db="EMBL/GenBank/DDBJ databases">
        <title>Spirosoma flava sp. nov., a propanil-degrading bacterium isolated from herbicide-contaminated soil.</title>
        <authorList>
            <person name="Zhang L."/>
            <person name="Jiang J.-D."/>
        </authorList>
    </citation>
    <scope>NUCLEOTIDE SEQUENCE [LARGE SCALE GENOMIC DNA]</scope>
    <source>
        <strain evidence="1 2">TY50</strain>
    </source>
</reference>
<name>A0A4Q2UE74_9BACT</name>
<dbReference type="PROSITE" id="PS51257">
    <property type="entry name" value="PROKAR_LIPOPROTEIN"/>
    <property type="match status" value="1"/>
</dbReference>
<dbReference type="AlphaFoldDB" id="A0A4Q2UE74"/>
<protein>
    <recommendedName>
        <fullName evidence="3">Lipoprotein</fullName>
    </recommendedName>
</protein>
<keyword evidence="2" id="KW-1185">Reference proteome</keyword>